<name>F0WDE8_9STRA</name>
<evidence type="ECO:0000256" key="1">
    <source>
        <dbReference type="ARBA" id="ARBA00007753"/>
    </source>
</evidence>
<gene>
    <name evidence="2" type="primary">AlNc14C66G4668</name>
    <name evidence="2" type="ORF">ALNC14_053630</name>
</gene>
<dbReference type="AlphaFoldDB" id="F0WDE8"/>
<reference evidence="2" key="1">
    <citation type="journal article" date="2011" name="PLoS Biol.">
        <title>Gene gain and loss during evolution of obligate parasitism in the white rust pathogen of Arabidopsis thaliana.</title>
        <authorList>
            <person name="Kemen E."/>
            <person name="Gardiner A."/>
            <person name="Schultz-Larsen T."/>
            <person name="Kemen A.C."/>
            <person name="Balmuth A.L."/>
            <person name="Robert-Seilaniantz A."/>
            <person name="Bailey K."/>
            <person name="Holub E."/>
            <person name="Studholme D.J."/>
            <person name="Maclean D."/>
            <person name="Jones J.D."/>
        </authorList>
    </citation>
    <scope>NUCLEOTIDE SEQUENCE</scope>
</reference>
<dbReference type="EMBL" id="FR824111">
    <property type="protein sequence ID" value="CCA19220.1"/>
    <property type="molecule type" value="Genomic_DNA"/>
</dbReference>
<reference evidence="2" key="2">
    <citation type="submission" date="2011-02" db="EMBL/GenBank/DDBJ databases">
        <authorList>
            <person name="MacLean D."/>
        </authorList>
    </citation>
    <scope>NUCLEOTIDE SEQUENCE</scope>
</reference>
<dbReference type="HOGENOM" id="CLU_856554_0_0_1"/>
<dbReference type="InterPro" id="IPR040046">
    <property type="entry name" value="FAM228"/>
</dbReference>
<proteinExistence type="inferred from homology"/>
<organism evidence="2">
    <name type="scientific">Albugo laibachii Nc14</name>
    <dbReference type="NCBI Taxonomy" id="890382"/>
    <lineage>
        <taxon>Eukaryota</taxon>
        <taxon>Sar</taxon>
        <taxon>Stramenopiles</taxon>
        <taxon>Oomycota</taxon>
        <taxon>Peronosporomycetes</taxon>
        <taxon>Albuginales</taxon>
        <taxon>Albuginaceae</taxon>
        <taxon>Albugo</taxon>
    </lineage>
</organism>
<dbReference type="PANTHER" id="PTHR28584">
    <property type="entry name" value="FAMILY WITH SEQUENCE SIMILARITY 228 MEMBER A"/>
    <property type="match status" value="1"/>
</dbReference>
<evidence type="ECO:0000313" key="2">
    <source>
        <dbReference type="EMBL" id="CCA19220.1"/>
    </source>
</evidence>
<accession>F0WDE8</accession>
<protein>
    <submittedName>
        <fullName evidence="2">Uncharacterized protein AlNc14C66G4668</fullName>
    </submittedName>
</protein>
<dbReference type="PANTHER" id="PTHR28584:SF1">
    <property type="entry name" value="PROTEIN FAM228B"/>
    <property type="match status" value="1"/>
</dbReference>
<sequence>MSIYIHSADAYNELCKVATEANLRPTLKPTMKASVRLPQPLPHTTKRNVEIRKKRHVLGEDLNLQVVQSILRHKQKREAKYQQLWRQAEEGKILADKVHDELATQERERHRQMQKMNSEWNCKVFYRLNDSIVRQVDALDASQLNKQRNEAYTKFLSVNDRKGGLFRDIIIESEYNPLQDIKYLMSSVQLDDPVKRILTRRQNEIAEAEDSDAMSLSSHFQWKKRDLHGLGRNDNLDVKLYAKGRLESTPYGYFQSEGGGRYSNSKTTESRVQFDHYNFERGEAIVSKEFPKGRRTNYEFIGRNE</sequence>
<comment type="similarity">
    <text evidence="1">Belongs to the FAM228 family.</text>
</comment>